<dbReference type="RefSeq" id="WP_267678462.1">
    <property type="nucleotide sequence ID" value="NZ_CP113088.1"/>
</dbReference>
<dbReference type="SUPFAM" id="SSF52096">
    <property type="entry name" value="ClpP/crotonase"/>
    <property type="match status" value="1"/>
</dbReference>
<protein>
    <submittedName>
        <fullName evidence="3">PDZ domain-containing protein</fullName>
    </submittedName>
</protein>
<dbReference type="Gene3D" id="3.30.750.44">
    <property type="match status" value="1"/>
</dbReference>
<evidence type="ECO:0000259" key="2">
    <source>
        <dbReference type="Pfam" id="PF00595"/>
    </source>
</evidence>
<keyword evidence="1" id="KW-0732">Signal</keyword>
<reference evidence="3" key="1">
    <citation type="submission" date="2022-11" db="EMBL/GenBank/DDBJ databases">
        <title>Lacinutrix neustonica HL-RS19T sp. nov., isolated from the surface microlayer sample of brackish Lake Shihwa.</title>
        <authorList>
            <person name="Choi J.Y."/>
            <person name="Hwang C.Y."/>
        </authorList>
    </citation>
    <scope>NUCLEOTIDE SEQUENCE</scope>
    <source>
        <strain evidence="3">HL-RS19</strain>
    </source>
</reference>
<dbReference type="Proteomes" id="UP001164705">
    <property type="component" value="Chromosome"/>
</dbReference>
<gene>
    <name evidence="3" type="ORF">N7U66_10650</name>
</gene>
<dbReference type="Gene3D" id="2.30.42.10">
    <property type="match status" value="1"/>
</dbReference>
<name>A0A9E8N0W9_9FLAO</name>
<dbReference type="InterPro" id="IPR036034">
    <property type="entry name" value="PDZ_sf"/>
</dbReference>
<dbReference type="InterPro" id="IPR029045">
    <property type="entry name" value="ClpP/crotonase-like_dom_sf"/>
</dbReference>
<evidence type="ECO:0000313" key="4">
    <source>
        <dbReference type="Proteomes" id="UP001164705"/>
    </source>
</evidence>
<organism evidence="3 4">
    <name type="scientific">Lacinutrix neustonica</name>
    <dbReference type="NCBI Taxonomy" id="2980107"/>
    <lineage>
        <taxon>Bacteria</taxon>
        <taxon>Pseudomonadati</taxon>
        <taxon>Bacteroidota</taxon>
        <taxon>Flavobacteriia</taxon>
        <taxon>Flavobacteriales</taxon>
        <taxon>Flavobacteriaceae</taxon>
        <taxon>Lacinutrix</taxon>
    </lineage>
</organism>
<dbReference type="Pfam" id="PF00595">
    <property type="entry name" value="PDZ"/>
    <property type="match status" value="1"/>
</dbReference>
<accession>A0A9E8N0W9</accession>
<feature type="signal peptide" evidence="1">
    <location>
        <begin position="1"/>
        <end position="18"/>
    </location>
</feature>
<proteinExistence type="predicted"/>
<evidence type="ECO:0000313" key="3">
    <source>
        <dbReference type="EMBL" id="WAC03824.1"/>
    </source>
</evidence>
<feature type="domain" description="PDZ" evidence="2">
    <location>
        <begin position="250"/>
        <end position="288"/>
    </location>
</feature>
<feature type="chain" id="PRO_5039151896" evidence="1">
    <location>
        <begin position="19"/>
        <end position="358"/>
    </location>
</feature>
<evidence type="ECO:0000256" key="1">
    <source>
        <dbReference type="SAM" id="SignalP"/>
    </source>
</evidence>
<sequence>MKKITLLFLLILSQSTFGQVEFTETKKLAATCKVWGVLKYYHPKVANGIYHWDNQLFDVLPKIEQAKTKEAFSLVLEDWINSLGEVEAIAPIMLSEDIDYFEKNFDLSWIDKNDLFSNNLSRALKFIENNRFQGNQNYVHQRKAGNIFVKNEDYSAYDFNDKNSRLLALFMYWNLMEYFYPYKYVMDKDWDSTLEDMIPLFIEANNDDDFYLAMQKLTVRLNDSHVVFHRYLGKGTKTKRFLPVTCKIIEEKIIVTEVLQVALTEKEDIKVGDVITKVNGKSIKEIILENRDFISASNEAYYLEHILEPVLSGYSETITLEFLKEGMTTSKTIDWNDYNIWQRWELNQASKLKINLNV</sequence>
<dbReference type="InterPro" id="IPR001478">
    <property type="entry name" value="PDZ"/>
</dbReference>
<dbReference type="EMBL" id="CP113088">
    <property type="protein sequence ID" value="WAC03824.1"/>
    <property type="molecule type" value="Genomic_DNA"/>
</dbReference>
<dbReference type="KEGG" id="lnu:N7U66_10650"/>
<keyword evidence="4" id="KW-1185">Reference proteome</keyword>
<dbReference type="AlphaFoldDB" id="A0A9E8N0W9"/>